<keyword evidence="2" id="KW-1185">Reference proteome</keyword>
<proteinExistence type="predicted"/>
<protein>
    <submittedName>
        <fullName evidence="1">Uncharacterized protein</fullName>
    </submittedName>
</protein>
<evidence type="ECO:0000313" key="2">
    <source>
        <dbReference type="Proteomes" id="UP001218188"/>
    </source>
</evidence>
<reference evidence="1" key="1">
    <citation type="submission" date="2023-03" db="EMBL/GenBank/DDBJ databases">
        <title>Massive genome expansion in bonnet fungi (Mycena s.s.) driven by repeated elements and novel gene families across ecological guilds.</title>
        <authorList>
            <consortium name="Lawrence Berkeley National Laboratory"/>
            <person name="Harder C.B."/>
            <person name="Miyauchi S."/>
            <person name="Viragh M."/>
            <person name="Kuo A."/>
            <person name="Thoen E."/>
            <person name="Andreopoulos B."/>
            <person name="Lu D."/>
            <person name="Skrede I."/>
            <person name="Drula E."/>
            <person name="Henrissat B."/>
            <person name="Morin E."/>
            <person name="Kohler A."/>
            <person name="Barry K."/>
            <person name="LaButti K."/>
            <person name="Morin E."/>
            <person name="Salamov A."/>
            <person name="Lipzen A."/>
            <person name="Mereny Z."/>
            <person name="Hegedus B."/>
            <person name="Baldrian P."/>
            <person name="Stursova M."/>
            <person name="Weitz H."/>
            <person name="Taylor A."/>
            <person name="Grigoriev I.V."/>
            <person name="Nagy L.G."/>
            <person name="Martin F."/>
            <person name="Kauserud H."/>
        </authorList>
    </citation>
    <scope>NUCLEOTIDE SEQUENCE</scope>
    <source>
        <strain evidence="1">CBHHK200</strain>
    </source>
</reference>
<sequence length="221" mass="24322">MRLGVGADTMRLEVNTDIVHLEVDADAAHLYVVDGRGGGKREEGRREGEHKPIGLCLAHPLATGCEAGEPGLAHCRLGRRSPKKPWEKTRGRVRRDTRLSMKVWSPSATTKPDSLEACGEAGGARKRWASAGVIAITGPHTSCEIWTSPLLMEALQILKVNFKKSRLSFMIPHDVIRTAVPSRWYITKTGNIWDAQIRQVRPGGVAINLDFGIWPAVVLYS</sequence>
<gene>
    <name evidence="1" type="ORF">C8F04DRAFT_1180944</name>
</gene>
<dbReference type="EMBL" id="JARJCM010000040">
    <property type="protein sequence ID" value="KAJ7036922.1"/>
    <property type="molecule type" value="Genomic_DNA"/>
</dbReference>
<organism evidence="1 2">
    <name type="scientific">Mycena alexandri</name>
    <dbReference type="NCBI Taxonomy" id="1745969"/>
    <lineage>
        <taxon>Eukaryota</taxon>
        <taxon>Fungi</taxon>
        <taxon>Dikarya</taxon>
        <taxon>Basidiomycota</taxon>
        <taxon>Agaricomycotina</taxon>
        <taxon>Agaricomycetes</taxon>
        <taxon>Agaricomycetidae</taxon>
        <taxon>Agaricales</taxon>
        <taxon>Marasmiineae</taxon>
        <taxon>Mycenaceae</taxon>
        <taxon>Mycena</taxon>
    </lineage>
</organism>
<evidence type="ECO:0000313" key="1">
    <source>
        <dbReference type="EMBL" id="KAJ7036922.1"/>
    </source>
</evidence>
<comment type="caution">
    <text evidence="1">The sequence shown here is derived from an EMBL/GenBank/DDBJ whole genome shotgun (WGS) entry which is preliminary data.</text>
</comment>
<dbReference type="AlphaFoldDB" id="A0AAD6X521"/>
<name>A0AAD6X521_9AGAR</name>
<accession>A0AAD6X521</accession>
<dbReference type="Proteomes" id="UP001218188">
    <property type="component" value="Unassembled WGS sequence"/>
</dbReference>